<dbReference type="InterPro" id="IPR006594">
    <property type="entry name" value="LisH"/>
</dbReference>
<reference evidence="2" key="2">
    <citation type="submission" date="2013-10" db="EMBL/GenBank/DDBJ databases">
        <authorList>
            <person name="Aslett M."/>
        </authorList>
    </citation>
    <scope>NUCLEOTIDE SEQUENCE [LARGE SCALE GENOMIC DNA]</scope>
    <source>
        <strain evidence="2">Weybridge</strain>
    </source>
</reference>
<dbReference type="Pfam" id="PF10607">
    <property type="entry name" value="CTLH"/>
    <property type="match status" value="1"/>
</dbReference>
<keyword evidence="3" id="KW-1185">Reference proteome</keyword>
<dbReference type="InterPro" id="IPR024964">
    <property type="entry name" value="CTLH/CRA"/>
</dbReference>
<dbReference type="GeneID" id="25336198"/>
<accession>U6M8N8</accession>
<reference evidence="2" key="1">
    <citation type="submission" date="2013-10" db="EMBL/GenBank/DDBJ databases">
        <title>Genomic analysis of the causative agents of coccidiosis in chickens.</title>
        <authorList>
            <person name="Reid A.J."/>
            <person name="Blake D."/>
            <person name="Billington K."/>
            <person name="Browne H."/>
            <person name="Dunn M."/>
            <person name="Hung S."/>
            <person name="Kawahara F."/>
            <person name="Miranda-Saavedra D."/>
            <person name="Mourier T."/>
            <person name="Nagra H."/>
            <person name="Otto T.D."/>
            <person name="Rawlings N."/>
            <person name="Sanchez A."/>
            <person name="Sanders M."/>
            <person name="Subramaniam C."/>
            <person name="Tay Y."/>
            <person name="Dear P."/>
            <person name="Doerig C."/>
            <person name="Gruber A."/>
            <person name="Parkinson J."/>
            <person name="Shirley M."/>
            <person name="Wan K.L."/>
            <person name="Berriman M."/>
            <person name="Tomley F."/>
            <person name="Pain A."/>
        </authorList>
    </citation>
    <scope>NUCLEOTIDE SEQUENCE [LARGE SCALE GENOMIC DNA]</scope>
    <source>
        <strain evidence="2">Weybridge</strain>
    </source>
</reference>
<dbReference type="PROSITE" id="PS50897">
    <property type="entry name" value="CTLH"/>
    <property type="match status" value="1"/>
</dbReference>
<dbReference type="EMBL" id="HG720415">
    <property type="protein sequence ID" value="CDJ59438.1"/>
    <property type="molecule type" value="Genomic_DNA"/>
</dbReference>
<dbReference type="RefSeq" id="XP_013336086.1">
    <property type="nucleotide sequence ID" value="XM_013480632.1"/>
</dbReference>
<evidence type="ECO:0000313" key="3">
    <source>
        <dbReference type="Proteomes" id="UP000030763"/>
    </source>
</evidence>
<evidence type="ECO:0000313" key="2">
    <source>
        <dbReference type="EMBL" id="CDJ59438.1"/>
    </source>
</evidence>
<dbReference type="OrthoDB" id="2415936at2759"/>
<evidence type="ECO:0000259" key="1">
    <source>
        <dbReference type="PROSITE" id="PS50897"/>
    </source>
</evidence>
<organism evidence="2 3">
    <name type="scientific">Eimeria maxima</name>
    <name type="common">Coccidian parasite</name>
    <dbReference type="NCBI Taxonomy" id="5804"/>
    <lineage>
        <taxon>Eukaryota</taxon>
        <taxon>Sar</taxon>
        <taxon>Alveolata</taxon>
        <taxon>Apicomplexa</taxon>
        <taxon>Conoidasida</taxon>
        <taxon>Coccidia</taxon>
        <taxon>Eucoccidiorida</taxon>
        <taxon>Eimeriorina</taxon>
        <taxon>Eimeriidae</taxon>
        <taxon>Eimeria</taxon>
    </lineage>
</organism>
<dbReference type="InterPro" id="IPR006595">
    <property type="entry name" value="CTLH_C"/>
</dbReference>
<dbReference type="VEuPathDB" id="ToxoDB:EMWEY_00022120"/>
<dbReference type="Proteomes" id="UP000030763">
    <property type="component" value="Unassembled WGS sequence"/>
</dbReference>
<proteinExistence type="predicted"/>
<name>U6M8N8_EIMMA</name>
<dbReference type="AlphaFoldDB" id="U6M8N8"/>
<feature type="domain" description="CTLH" evidence="1">
    <location>
        <begin position="85"/>
        <end position="113"/>
    </location>
</feature>
<dbReference type="PROSITE" id="PS50896">
    <property type="entry name" value="LISH"/>
    <property type="match status" value="1"/>
</dbReference>
<gene>
    <name evidence="2" type="ORF">EMWEY_00022120</name>
</gene>
<sequence>MSGRNQIARSGSLYEDAESETLRRLSEFSMSDWMRKLGEAEVFESDLQHLILNYLTINGLGGPAEEFIREARIDPSPCDNMILLQLLNADAEVTFLLHKQQLLRLIEAGDAEEAIDFAQQHLAPCVKDCCPEAQRLIGGMEQREETARRIDEAILDLYRIEQGEFKCM</sequence>
<protein>
    <submittedName>
        <fullName evidence="2">Chromosome II, complete genome, related</fullName>
    </submittedName>
</protein>